<name>A0A085UL79_PSESX</name>
<dbReference type="GO" id="GO:0016491">
    <property type="term" value="F:oxidoreductase activity"/>
    <property type="evidence" value="ECO:0007669"/>
    <property type="project" value="UniProtKB-KW"/>
</dbReference>
<evidence type="ECO:0000256" key="1">
    <source>
        <dbReference type="ARBA" id="ARBA00023002"/>
    </source>
</evidence>
<dbReference type="GO" id="GO:0005737">
    <property type="term" value="C:cytoplasm"/>
    <property type="evidence" value="ECO:0007669"/>
    <property type="project" value="TreeGrafter"/>
</dbReference>
<feature type="domain" description="FAD dependent oxidoreductase" evidence="2">
    <location>
        <begin position="33"/>
        <end position="386"/>
    </location>
</feature>
<comment type="caution">
    <text evidence="3">The sequence shown here is derived from an EMBL/GenBank/DDBJ whole genome shotgun (WGS) entry which is preliminary data.</text>
</comment>
<dbReference type="InterPro" id="IPR006076">
    <property type="entry name" value="FAD-dep_OxRdtase"/>
</dbReference>
<dbReference type="EMBL" id="JPQT01000183">
    <property type="protein sequence ID" value="KFE43942.1"/>
    <property type="molecule type" value="Genomic_DNA"/>
</dbReference>
<sequence length="431" mass="46762">MTRTYFPLAPSLWAATAVEAPPSEPLAQDMQADVVIVGAGFCGLSTALHLAEQGVRVVVLEAQEVGFGGSGRNGGQVIPGLKYDPSELIAKLGADKAQPLIDFAAGTVDAVFNLIDKHQMDVPRVRNGWIQGSHTPAALKLAERRVRDWNAQGVAARFLERDETARLLGTDKYHGGWLDPRGGGIQPLSYARGLARAALAAGVQIYTRSPVTELKSSGGKWQVKTAQRCQVSAERVVLCTNGYTDNLWPSLSKTIIDANSFQIATEPLPEAVRRTILPEGHVSSDARNLLLYYRIDHTGRLMLGGRGTFQDPDPSRKDHWSHLESAVQKLFPQTAGIPIAYRWCGRVAITRDYFPHIHEPAPGLLIDIGCQGRGVGLQTRMGQALASYVHSGDRSVLPVAPTDIKAFPLYGLRRAYVAAAIAWYKMTDGGL</sequence>
<evidence type="ECO:0000313" key="3">
    <source>
        <dbReference type="EMBL" id="KFE43942.1"/>
    </source>
</evidence>
<dbReference type="PANTHER" id="PTHR13847">
    <property type="entry name" value="SARCOSINE DEHYDROGENASE-RELATED"/>
    <property type="match status" value="1"/>
</dbReference>
<protein>
    <submittedName>
        <fullName evidence="3">FAD-dependent oxidoreductase</fullName>
    </submittedName>
</protein>
<dbReference type="Pfam" id="PF01266">
    <property type="entry name" value="DAO"/>
    <property type="match status" value="1"/>
</dbReference>
<evidence type="ECO:0000313" key="4">
    <source>
        <dbReference type="Proteomes" id="UP000028643"/>
    </source>
</evidence>
<gene>
    <name evidence="3" type="ORF">IV02_31335</name>
</gene>
<dbReference type="SUPFAM" id="SSF51905">
    <property type="entry name" value="FAD/NAD(P)-binding domain"/>
    <property type="match status" value="1"/>
</dbReference>
<accession>A0A085UL79</accession>
<dbReference type="Gene3D" id="3.50.50.60">
    <property type="entry name" value="FAD/NAD(P)-binding domain"/>
    <property type="match status" value="1"/>
</dbReference>
<dbReference type="PATRIC" id="fig|317.174.peg.6394"/>
<dbReference type="AlphaFoldDB" id="A0A085UL79"/>
<reference evidence="3 4" key="1">
    <citation type="submission" date="2014-07" db="EMBL/GenBank/DDBJ databases">
        <title>Draft Genome Sequences of Environmental Pseudomonas syringae strains.</title>
        <authorList>
            <person name="Baltrus D.A."/>
            <person name="Berge O."/>
            <person name="Morris C."/>
        </authorList>
    </citation>
    <scope>NUCLEOTIDE SEQUENCE [LARGE SCALE GENOMIC DNA]</scope>
    <source>
        <strain evidence="3 4">CEB003</strain>
    </source>
</reference>
<dbReference type="Proteomes" id="UP000028643">
    <property type="component" value="Unassembled WGS sequence"/>
</dbReference>
<dbReference type="InterPro" id="IPR036188">
    <property type="entry name" value="FAD/NAD-bd_sf"/>
</dbReference>
<keyword evidence="1" id="KW-0560">Oxidoreductase</keyword>
<dbReference type="RefSeq" id="WP_047580027.1">
    <property type="nucleotide sequence ID" value="NZ_JPQT01000183.1"/>
</dbReference>
<dbReference type="PANTHER" id="PTHR13847:SF281">
    <property type="entry name" value="FAD DEPENDENT OXIDOREDUCTASE DOMAIN-CONTAINING PROTEIN"/>
    <property type="match status" value="1"/>
</dbReference>
<dbReference type="Gene3D" id="3.30.9.10">
    <property type="entry name" value="D-Amino Acid Oxidase, subunit A, domain 2"/>
    <property type="match status" value="1"/>
</dbReference>
<proteinExistence type="predicted"/>
<organism evidence="3 4">
    <name type="scientific">Pseudomonas syringae</name>
    <dbReference type="NCBI Taxonomy" id="317"/>
    <lineage>
        <taxon>Bacteria</taxon>
        <taxon>Pseudomonadati</taxon>
        <taxon>Pseudomonadota</taxon>
        <taxon>Gammaproteobacteria</taxon>
        <taxon>Pseudomonadales</taxon>
        <taxon>Pseudomonadaceae</taxon>
        <taxon>Pseudomonas</taxon>
    </lineage>
</organism>
<evidence type="ECO:0000259" key="2">
    <source>
        <dbReference type="Pfam" id="PF01266"/>
    </source>
</evidence>